<comment type="caution">
    <text evidence="1">The sequence shown here is derived from an EMBL/GenBank/DDBJ whole genome shotgun (WGS) entry which is preliminary data.</text>
</comment>
<accession>A0AC60QNK3</accession>
<dbReference type="EMBL" id="JABSTQ010006314">
    <property type="protein sequence ID" value="KAG0437521.1"/>
    <property type="molecule type" value="Genomic_DNA"/>
</dbReference>
<reference evidence="1 2" key="1">
    <citation type="journal article" date="2020" name="Cell">
        <title>Large-Scale Comparative Analyses of Tick Genomes Elucidate Their Genetic Diversity and Vector Capacities.</title>
        <authorList>
            <consortium name="Tick Genome and Microbiome Consortium (TIGMIC)"/>
            <person name="Jia N."/>
            <person name="Wang J."/>
            <person name="Shi W."/>
            <person name="Du L."/>
            <person name="Sun Y."/>
            <person name="Zhan W."/>
            <person name="Jiang J.F."/>
            <person name="Wang Q."/>
            <person name="Zhang B."/>
            <person name="Ji P."/>
            <person name="Bell-Sakyi L."/>
            <person name="Cui X.M."/>
            <person name="Yuan T.T."/>
            <person name="Jiang B.G."/>
            <person name="Yang W.F."/>
            <person name="Lam T.T."/>
            <person name="Chang Q.C."/>
            <person name="Ding S.J."/>
            <person name="Wang X.J."/>
            <person name="Zhu J.G."/>
            <person name="Ruan X.D."/>
            <person name="Zhao L."/>
            <person name="Wei J.T."/>
            <person name="Ye R.Z."/>
            <person name="Que T.C."/>
            <person name="Du C.H."/>
            <person name="Zhou Y.H."/>
            <person name="Cheng J.X."/>
            <person name="Dai P.F."/>
            <person name="Guo W.B."/>
            <person name="Han X.H."/>
            <person name="Huang E.J."/>
            <person name="Li L.F."/>
            <person name="Wei W."/>
            <person name="Gao Y.C."/>
            <person name="Liu J.Z."/>
            <person name="Shao H.Z."/>
            <person name="Wang X."/>
            <person name="Wang C.C."/>
            <person name="Yang T.C."/>
            <person name="Huo Q.B."/>
            <person name="Li W."/>
            <person name="Chen H.Y."/>
            <person name="Chen S.E."/>
            <person name="Zhou L.G."/>
            <person name="Ni X.B."/>
            <person name="Tian J.H."/>
            <person name="Sheng Y."/>
            <person name="Liu T."/>
            <person name="Pan Y.S."/>
            <person name="Xia L.Y."/>
            <person name="Li J."/>
            <person name="Zhao F."/>
            <person name="Cao W.C."/>
        </authorList>
    </citation>
    <scope>NUCLEOTIDE SEQUENCE [LARGE SCALE GENOMIC DNA]</scope>
    <source>
        <strain evidence="1">Iper-2018</strain>
    </source>
</reference>
<keyword evidence="2" id="KW-1185">Reference proteome</keyword>
<organism evidence="1 2">
    <name type="scientific">Ixodes persulcatus</name>
    <name type="common">Taiga tick</name>
    <dbReference type="NCBI Taxonomy" id="34615"/>
    <lineage>
        <taxon>Eukaryota</taxon>
        <taxon>Metazoa</taxon>
        <taxon>Ecdysozoa</taxon>
        <taxon>Arthropoda</taxon>
        <taxon>Chelicerata</taxon>
        <taxon>Arachnida</taxon>
        <taxon>Acari</taxon>
        <taxon>Parasitiformes</taxon>
        <taxon>Ixodida</taxon>
        <taxon>Ixodoidea</taxon>
        <taxon>Ixodidae</taxon>
        <taxon>Ixodinae</taxon>
        <taxon>Ixodes</taxon>
    </lineage>
</organism>
<sequence length="165" mass="17810">MTDLLSSLMRDREKQVVEPTREVLCDPLDSVEAVKAFDATLAGVAGEALDTRLREAGAEVVCCLIRGAPKGPNLPRVRLNHQDALFPGHGKATHSQTWEARNVPCYASINRAIHDFDGEGASHETGAWPKGIDFTAVLHGWPGSFGLENARLHMETCSILAPGPC</sequence>
<proteinExistence type="predicted"/>
<gene>
    <name evidence="1" type="ORF">HPB47_017407</name>
</gene>
<evidence type="ECO:0000313" key="2">
    <source>
        <dbReference type="Proteomes" id="UP000805193"/>
    </source>
</evidence>
<dbReference type="Proteomes" id="UP000805193">
    <property type="component" value="Unassembled WGS sequence"/>
</dbReference>
<name>A0AC60QNK3_IXOPE</name>
<evidence type="ECO:0000313" key="1">
    <source>
        <dbReference type="EMBL" id="KAG0437521.1"/>
    </source>
</evidence>
<protein>
    <submittedName>
        <fullName evidence="1">Uncharacterized protein</fullName>
    </submittedName>
</protein>